<evidence type="ECO:0000256" key="5">
    <source>
        <dbReference type="ARBA" id="ARBA00023134"/>
    </source>
</evidence>
<reference evidence="8" key="1">
    <citation type="submission" date="2016-06" db="EMBL/GenBank/DDBJ databases">
        <title>Draft Genome sequence of the fungus Inonotus baumii.</title>
        <authorList>
            <person name="Zhu H."/>
            <person name="Lin W."/>
        </authorList>
    </citation>
    <scope>NUCLEOTIDE SEQUENCE</scope>
    <source>
        <strain evidence="8">821</strain>
    </source>
</reference>
<comment type="caution">
    <text evidence="8">The sequence shown here is derived from an EMBL/GenBank/DDBJ whole genome shotgun (WGS) entry which is preliminary data.</text>
</comment>
<name>A0A9Q5HZM8_SANBA</name>
<dbReference type="InterPro" id="IPR027094">
    <property type="entry name" value="Mitofusin_fam"/>
</dbReference>
<dbReference type="OrthoDB" id="9984778at2759"/>
<dbReference type="GO" id="GO:0003924">
    <property type="term" value="F:GTPase activity"/>
    <property type="evidence" value="ECO:0007669"/>
    <property type="project" value="InterPro"/>
</dbReference>
<dbReference type="InterPro" id="IPR030381">
    <property type="entry name" value="G_DYNAMIN_dom"/>
</dbReference>
<evidence type="ECO:0000256" key="1">
    <source>
        <dbReference type="ARBA" id="ARBA00004370"/>
    </source>
</evidence>
<dbReference type="GO" id="GO:0005525">
    <property type="term" value="F:GTP binding"/>
    <property type="evidence" value="ECO:0007669"/>
    <property type="project" value="UniProtKB-KW"/>
</dbReference>
<evidence type="ECO:0000313" key="8">
    <source>
        <dbReference type="EMBL" id="OCB88976.1"/>
    </source>
</evidence>
<proteinExistence type="predicted"/>
<dbReference type="SUPFAM" id="SSF52540">
    <property type="entry name" value="P-loop containing nucleoside triphosphate hydrolases"/>
    <property type="match status" value="1"/>
</dbReference>
<dbReference type="PANTHER" id="PTHR10465:SF0">
    <property type="entry name" value="SARCALUMENIN"/>
    <property type="match status" value="1"/>
</dbReference>
<evidence type="ECO:0000256" key="4">
    <source>
        <dbReference type="ARBA" id="ARBA00023054"/>
    </source>
</evidence>
<evidence type="ECO:0000259" key="7">
    <source>
        <dbReference type="PROSITE" id="PS51718"/>
    </source>
</evidence>
<accession>A0A9Q5HZM8</accession>
<evidence type="ECO:0000256" key="2">
    <source>
        <dbReference type="ARBA" id="ARBA00022741"/>
    </source>
</evidence>
<protein>
    <recommendedName>
        <fullName evidence="7">Dynamin-type G domain-containing protein</fullName>
    </recommendedName>
</protein>
<dbReference type="Gene3D" id="3.40.50.300">
    <property type="entry name" value="P-loop containing nucleotide triphosphate hydrolases"/>
    <property type="match status" value="1"/>
</dbReference>
<keyword evidence="6" id="KW-0472">Membrane</keyword>
<dbReference type="InterPro" id="IPR027417">
    <property type="entry name" value="P-loop_NTPase"/>
</dbReference>
<dbReference type="Proteomes" id="UP000757232">
    <property type="component" value="Unassembled WGS sequence"/>
</dbReference>
<evidence type="ECO:0000256" key="6">
    <source>
        <dbReference type="ARBA" id="ARBA00023136"/>
    </source>
</evidence>
<organism evidence="8 9">
    <name type="scientific">Sanghuangporus baumii</name>
    <name type="common">Phellinus baumii</name>
    <dbReference type="NCBI Taxonomy" id="108892"/>
    <lineage>
        <taxon>Eukaryota</taxon>
        <taxon>Fungi</taxon>
        <taxon>Dikarya</taxon>
        <taxon>Basidiomycota</taxon>
        <taxon>Agaricomycotina</taxon>
        <taxon>Agaricomycetes</taxon>
        <taxon>Hymenochaetales</taxon>
        <taxon>Hymenochaetaceae</taxon>
        <taxon>Sanghuangporus</taxon>
    </lineage>
</organism>
<sequence>MYSPKDERTYTRMSLEDLDDLISDNEDSQQMVKVYINDPRQVAESFLNNGIVDISLIDAPGLNRDSVKTTALFARQEEIDVVVFVVSAENHFTLSAREFLETASREKAYLFIVVNKFEGIRNKEKCKRRVLEQIKELSPRTYEDNADLVHFVDSASVLGVHPSSLAFESLESSLRSFVLLKRSKSKLHPAATYLTHLLADMDLLAGSNAILAKAELGKARDDLSRARPVLEKMKNGRSGLEESLEQVEEDKTAKASYSTMDTLSKALDRVGSGELAVENTIICMPTYPGLLRIWDYVHDVRKALLASLDAAVKLAEDETRVLTTEGVKDINALGDRFLPEGVERSRRVFMPEAMFARHHSGRNGRARRGSNGAIVAGGVYGLGIGLVQRPDLLEPSFLDIFDFTHHYHMYFGHSDSKDLVESDKEDEHIGSALGIMSIALGGLSMVGGKALGMTSIIEGASRLSDLFGNETARKWAAPVLGAVTIGLGVYLVIELPSSIPRTVGRRVRAALIRADEKSGVTFVGAHAARVARETRKVLRLAAYEQRERFRAAMESSLREVQSAETIERQAEKALAWFDDVQIRTGNVRKEVEAVGDL</sequence>
<comment type="subcellular location">
    <subcellularLocation>
        <location evidence="1">Membrane</location>
    </subcellularLocation>
</comment>
<evidence type="ECO:0000313" key="9">
    <source>
        <dbReference type="Proteomes" id="UP000757232"/>
    </source>
</evidence>
<dbReference type="PANTHER" id="PTHR10465">
    <property type="entry name" value="TRANSMEMBRANE GTPASE FZO1"/>
    <property type="match status" value="1"/>
</dbReference>
<keyword evidence="4" id="KW-0175">Coiled coil</keyword>
<dbReference type="PROSITE" id="PS51718">
    <property type="entry name" value="G_DYNAMIN_2"/>
    <property type="match status" value="1"/>
</dbReference>
<gene>
    <name evidence="8" type="ORF">A7U60_g3931</name>
</gene>
<dbReference type="GO" id="GO:0005741">
    <property type="term" value="C:mitochondrial outer membrane"/>
    <property type="evidence" value="ECO:0007669"/>
    <property type="project" value="TreeGrafter"/>
</dbReference>
<dbReference type="AlphaFoldDB" id="A0A9Q5HZM8"/>
<keyword evidence="9" id="KW-1185">Reference proteome</keyword>
<evidence type="ECO:0000256" key="3">
    <source>
        <dbReference type="ARBA" id="ARBA00022801"/>
    </source>
</evidence>
<keyword evidence="5" id="KW-0342">GTP-binding</keyword>
<dbReference type="GO" id="GO:0008053">
    <property type="term" value="P:mitochondrial fusion"/>
    <property type="evidence" value="ECO:0007669"/>
    <property type="project" value="TreeGrafter"/>
</dbReference>
<keyword evidence="3" id="KW-0378">Hydrolase</keyword>
<dbReference type="GO" id="GO:0051646">
    <property type="term" value="P:mitochondrion localization"/>
    <property type="evidence" value="ECO:0007669"/>
    <property type="project" value="TreeGrafter"/>
</dbReference>
<keyword evidence="2" id="KW-0547">Nucleotide-binding</keyword>
<feature type="domain" description="Dynamin-type G" evidence="7">
    <location>
        <begin position="1"/>
        <end position="209"/>
    </location>
</feature>
<dbReference type="EMBL" id="LNZH02000167">
    <property type="protein sequence ID" value="OCB88976.1"/>
    <property type="molecule type" value="Genomic_DNA"/>
</dbReference>